<keyword evidence="3" id="KW-1133">Transmembrane helix</keyword>
<dbReference type="PANTHER" id="PTHR36985:SF1">
    <property type="entry name" value="TRANSLOCATION AND ASSEMBLY MODULE SUBUNIT TAMB"/>
    <property type="match status" value="1"/>
</dbReference>
<reference evidence="7" key="3">
    <citation type="submission" date="2024-05" db="EMBL/GenBank/DDBJ databases">
        <title>Yangia mangrovi SAOS 153D genome.</title>
        <authorList>
            <person name="Verma A."/>
            <person name="Pal Y."/>
            <person name="Sundharam S."/>
            <person name="Bisht B."/>
            <person name="Srinivasan K."/>
        </authorList>
    </citation>
    <scope>NUCLEOTIDE SEQUENCE</scope>
    <source>
        <strain evidence="7">SAOS 153D</strain>
    </source>
</reference>
<gene>
    <name evidence="7" type="ORF">CLG85_007690</name>
    <name evidence="8" type="ORF">CLG85_18965</name>
</gene>
<feature type="chain" id="PRO_5012946331" evidence="5">
    <location>
        <begin position="17"/>
        <end position="1614"/>
    </location>
</feature>
<comment type="caution">
    <text evidence="8">The sequence shown here is derived from an EMBL/GenBank/DDBJ whole genome shotgun (WGS) entry which is preliminary data.</text>
</comment>
<dbReference type="GO" id="GO:0009306">
    <property type="term" value="P:protein secretion"/>
    <property type="evidence" value="ECO:0007669"/>
    <property type="project" value="InterPro"/>
</dbReference>
<protein>
    <submittedName>
        <fullName evidence="7 8">Translocation/assembly module TamB</fullName>
    </submittedName>
</protein>
<feature type="signal peptide" evidence="5">
    <location>
        <begin position="1"/>
        <end position="16"/>
    </location>
</feature>
<dbReference type="Proteomes" id="UP000217448">
    <property type="component" value="Unassembled WGS sequence"/>
</dbReference>
<keyword evidence="4" id="KW-0472">Membrane</keyword>
<evidence type="ECO:0000256" key="2">
    <source>
        <dbReference type="ARBA" id="ARBA00022692"/>
    </source>
</evidence>
<dbReference type="Pfam" id="PF04357">
    <property type="entry name" value="TamB"/>
    <property type="match status" value="1"/>
</dbReference>
<keyword evidence="5" id="KW-0732">Signal</keyword>
<dbReference type="EMBL" id="NTHN02000010">
    <property type="protein sequence ID" value="MCT4370213.1"/>
    <property type="molecule type" value="Genomic_DNA"/>
</dbReference>
<dbReference type="OrthoDB" id="7784409at2"/>
<keyword evidence="2" id="KW-0812">Transmembrane</keyword>
<proteinExistence type="predicted"/>
<reference evidence="8" key="1">
    <citation type="submission" date="2017-09" db="EMBL/GenBank/DDBJ databases">
        <title>Yangia sp. SAOS 153D whole genome sequencing.</title>
        <authorList>
            <person name="Verma A."/>
            <person name="Krishnamurthi S."/>
        </authorList>
    </citation>
    <scope>NUCLEOTIDE SEQUENCE [LARGE SCALE GENOMIC DNA]</scope>
    <source>
        <strain evidence="8">SAOS 153D</strain>
    </source>
</reference>
<keyword evidence="9" id="KW-1185">Reference proteome</keyword>
<evidence type="ECO:0000256" key="3">
    <source>
        <dbReference type="ARBA" id="ARBA00022989"/>
    </source>
</evidence>
<dbReference type="InterPro" id="IPR007452">
    <property type="entry name" value="TamB_C"/>
</dbReference>
<dbReference type="GO" id="GO:0005886">
    <property type="term" value="C:plasma membrane"/>
    <property type="evidence" value="ECO:0007669"/>
    <property type="project" value="InterPro"/>
</dbReference>
<dbReference type="RefSeq" id="WP_095883658.1">
    <property type="nucleotide sequence ID" value="NZ_NTHN02000010.1"/>
</dbReference>
<dbReference type="PANTHER" id="PTHR36985">
    <property type="entry name" value="TRANSLOCATION AND ASSEMBLY MODULE SUBUNIT TAMB"/>
    <property type="match status" value="1"/>
</dbReference>
<dbReference type="EMBL" id="NTHN01000340">
    <property type="protein sequence ID" value="PBD17648.1"/>
    <property type="molecule type" value="Genomic_DNA"/>
</dbReference>
<evidence type="ECO:0000313" key="7">
    <source>
        <dbReference type="EMBL" id="MCT4370213.1"/>
    </source>
</evidence>
<evidence type="ECO:0000259" key="6">
    <source>
        <dbReference type="Pfam" id="PF04357"/>
    </source>
</evidence>
<evidence type="ECO:0000256" key="5">
    <source>
        <dbReference type="SAM" id="SignalP"/>
    </source>
</evidence>
<name>A0A2A3JR92_9RHOB</name>
<comment type="subcellular location">
    <subcellularLocation>
        <location evidence="1">Membrane</location>
        <topology evidence="1">Single-pass membrane protein</topology>
    </subcellularLocation>
</comment>
<evidence type="ECO:0000256" key="1">
    <source>
        <dbReference type="ARBA" id="ARBA00004167"/>
    </source>
</evidence>
<evidence type="ECO:0000256" key="4">
    <source>
        <dbReference type="ARBA" id="ARBA00023136"/>
    </source>
</evidence>
<reference evidence="9" key="2">
    <citation type="submission" date="2023-07" db="EMBL/GenBank/DDBJ databases">
        <title>Yangia mangrovi SAOS 153D genome.</title>
        <authorList>
            <person name="Verma A."/>
            <person name="Pal Y."/>
            <person name="Sundharam S."/>
            <person name="Bisht B."/>
            <person name="Srinivasan K."/>
        </authorList>
    </citation>
    <scope>NUCLEOTIDE SEQUENCE [LARGE SCALE GENOMIC DNA]</scope>
    <source>
        <strain evidence="9">SAOS 153D</strain>
    </source>
</reference>
<sequence length="1614" mass="165389">MLLLLPLFLAAPPALAQEEDEDSGGFLERLIEDSLSGAGRDVRIIGFRGALSSEATLERMTISDSEGVWLTLENAKLNWRRTALLRGALVVNELSAERLAIARAPVTEGEAPAPEASGDFALPDLPVSVDVGALKIARVELGAPLMGEEIALEVEGSAKLADGEGNADISVNRLDGPQDSLTLAGSYANESGTLNIDLALEEESGGIVGTKLGLPGAPSLALTVKGDGVLDDFTADLQLATDGEERLGGQVTLKGSSEAGRQFSADLSGDLRPLLPEEHRDFFGPEQSLQVSGLQGSDGTLDLEKLDLQTAMVALTGTARIGADGWPELMQIDGKIASDDGSPVRLAMSGDVTMVDTATLTLDFDASQGEAFSLDVVAEGIDRPDMSIERADIAGRGTIRRSSGASLPGGVEAQLTFDASGLDFADASMADAAGEELKGVMQIDWQAGDPLYLRQIDFGGAGVSLAGDVTFSGLGNSGNIIIEPDLSVKAADISRFSGLAKRELGGDADLAVKGSVEPVAGRFDITAQGRTLDLKTGIPQADGLLEGQIELFASAVRNEEGTELRRLDLSGEGIKAVAEAKLQTGGSTGTFDISIPDVSRVQDGLSGAVQVSGTLDETPEAYHLDIEGSAPGGTDLDGLVTATKLEGGAIGTIRFEGDAAAQDLAAYAPLAGKPLAGGVDLKTDVTYTLDGGAIDAVLDGTLNNVETGIAQVDGLLTGTVDLDASVAYDGDLAQIRQLTVNGQAVQVSAEGEVYTAALLGGTPTSGAGQSNASFDISLPDMSLIQPEITGPAHVTGTLKEEGNAYLLDLDASAPGDVRITGKASAEKLADGSLGTVTFDGDVAASDLSIYEPLAGRPLAGGLNLTADVSYDMATGAADAVLDGTTRDLGTGIAQVDGLLTGTVDLDASVAYDGDLVQIRQLDVNGQAIKVTATGDVYTAALLGKEPSAESGLSNASFDISLPDMSLIQPGVTGGAQLRGTLQESDSAYQLDFTGSGPGEASAQGRVTAEKLGGGKLGAVGFDGTASVASLGAYAPLVGQPLSGGVNFDGNVAYNLEDGSLSADGRLDTRALALGIPTVDQLVGGDGSAVVQLSRDADGALTVQQLEVQTREITATANGTYGAGDSSITYNVALRDLGLLVPQLPGRATAEGTLTQNGGQYQVQSNLTAPGGTRAQVSGSIAQDFGSANVAITGNAPLELANQVASPNLMSGMANFDMRLNGPLALNSLSGNVTVNGARVIVPTAGLEFTGLNLNANISGGQTNLTASTALATGGRINVDGTIGMSGDFPANLSIALDNLVLEDRRLYQVQLGGNVTISGPLLTGPAIGGDILIDNAEIRIPETGLGPGSHGFVLTHVSEPFGSHVTRIRAGIVDDEKQSSGSAYSLPLDLVIRAPQQIFVRGRGLDMELGGALRITGSSTDVIPQGRFDLIRGRLDILGQRLTLDRATMALTGEFIPTLDIAATSEVESTTVTVSITGLATEPDVEFTSDPSRPEEEVLALLLFGRDLTEISGFQALQIAAAVNTLAGRGSGAVDGLRKNLGLDDLDVTTNDEGQAGLRLGKYISEDIYTDVEVDSGGGSAVNLNIKITPSLKAKGSVTSEGDSTIGIYYEHDY</sequence>
<accession>A0A2A3JR92</accession>
<evidence type="ECO:0000313" key="8">
    <source>
        <dbReference type="EMBL" id="PBD17648.1"/>
    </source>
</evidence>
<feature type="domain" description="Translocation and assembly module TamB C-terminal" evidence="6">
    <location>
        <begin position="1268"/>
        <end position="1614"/>
    </location>
</feature>
<evidence type="ECO:0000313" key="9">
    <source>
        <dbReference type="Proteomes" id="UP000217448"/>
    </source>
</evidence>
<organism evidence="8">
    <name type="scientific">Alloyangia mangrovi</name>
    <dbReference type="NCBI Taxonomy" id="1779329"/>
    <lineage>
        <taxon>Bacteria</taxon>
        <taxon>Pseudomonadati</taxon>
        <taxon>Pseudomonadota</taxon>
        <taxon>Alphaproteobacteria</taxon>
        <taxon>Rhodobacterales</taxon>
        <taxon>Roseobacteraceae</taxon>
        <taxon>Alloyangia</taxon>
    </lineage>
</organism>